<dbReference type="PANTHER" id="PTHR10992:SF1086">
    <property type="entry name" value="AB HYDROLASE-1 DOMAIN-CONTAINING PROTEIN"/>
    <property type="match status" value="1"/>
</dbReference>
<dbReference type="Gene3D" id="3.40.50.1820">
    <property type="entry name" value="alpha/beta hydrolase"/>
    <property type="match status" value="1"/>
</dbReference>
<dbReference type="GO" id="GO:0080030">
    <property type="term" value="F:methyl indole-3-acetate esterase activity"/>
    <property type="evidence" value="ECO:0007669"/>
    <property type="project" value="TreeGrafter"/>
</dbReference>
<dbReference type="InterPro" id="IPR000073">
    <property type="entry name" value="AB_hydrolase_1"/>
</dbReference>
<feature type="domain" description="AB hydrolase-1" evidence="1">
    <location>
        <begin position="8"/>
        <end position="238"/>
    </location>
</feature>
<dbReference type="InterPro" id="IPR045889">
    <property type="entry name" value="MES/HNL"/>
</dbReference>
<protein>
    <submittedName>
        <fullName evidence="2">Pimeloyl-ACP methyl ester carboxylesterase</fullName>
    </submittedName>
</protein>
<dbReference type="InterPro" id="IPR029058">
    <property type="entry name" value="AB_hydrolase_fold"/>
</dbReference>
<dbReference type="SUPFAM" id="SSF53474">
    <property type="entry name" value="alpha/beta-Hydrolases"/>
    <property type="match status" value="1"/>
</dbReference>
<dbReference type="RefSeq" id="WP_179444042.1">
    <property type="nucleotide sequence ID" value="NZ_JACBZS010000001.1"/>
</dbReference>
<dbReference type="AlphaFoldDB" id="A0A7Z0D701"/>
<organism evidence="2 3">
    <name type="scientific">Naumannella cuiyingiana</name>
    <dbReference type="NCBI Taxonomy" id="1347891"/>
    <lineage>
        <taxon>Bacteria</taxon>
        <taxon>Bacillati</taxon>
        <taxon>Actinomycetota</taxon>
        <taxon>Actinomycetes</taxon>
        <taxon>Propionibacteriales</taxon>
        <taxon>Propionibacteriaceae</taxon>
        <taxon>Naumannella</taxon>
    </lineage>
</organism>
<accession>A0A7Z0D701</accession>
<evidence type="ECO:0000313" key="2">
    <source>
        <dbReference type="EMBL" id="NYI70046.1"/>
    </source>
</evidence>
<keyword evidence="3" id="KW-1185">Reference proteome</keyword>
<dbReference type="Proteomes" id="UP000527616">
    <property type="component" value="Unassembled WGS sequence"/>
</dbReference>
<dbReference type="PRINTS" id="PR00111">
    <property type="entry name" value="ABHYDROLASE"/>
</dbReference>
<sequence length="265" mass="28909">MNPRVPVVVLVHGAAHGGWCWQFVREGLARAGVPAIAPDLPGHGARVGETERASMRAYADEITALVAGIDRPAVLVGHSMAGQVIARVALDAPDRIRRLVFLSGQVLEPGMTALDTLPPRRRADYLARARERGGLAYDVAEQTVRELWLNTLAKDDPRLDWVLGQITPQPLRPLTERAAVAGFRRLAMPIDYLWPRSDRSTTAGRMRTFVSRLPSHASVRTLPGDHDIMVSAPDRLIRELLRLTQAVATQPLSRTAEGPTPSGLG</sequence>
<dbReference type="Pfam" id="PF12697">
    <property type="entry name" value="Abhydrolase_6"/>
    <property type="match status" value="1"/>
</dbReference>
<evidence type="ECO:0000313" key="3">
    <source>
        <dbReference type="Proteomes" id="UP000527616"/>
    </source>
</evidence>
<dbReference type="GO" id="GO:0080032">
    <property type="term" value="F:methyl jasmonate esterase activity"/>
    <property type="evidence" value="ECO:0007669"/>
    <property type="project" value="TreeGrafter"/>
</dbReference>
<proteinExistence type="predicted"/>
<evidence type="ECO:0000259" key="1">
    <source>
        <dbReference type="Pfam" id="PF12697"/>
    </source>
</evidence>
<reference evidence="2 3" key="1">
    <citation type="submission" date="2020-07" db="EMBL/GenBank/DDBJ databases">
        <title>Sequencing the genomes of 1000 actinobacteria strains.</title>
        <authorList>
            <person name="Klenk H.-P."/>
        </authorList>
    </citation>
    <scope>NUCLEOTIDE SEQUENCE [LARGE SCALE GENOMIC DNA]</scope>
    <source>
        <strain evidence="2 3">DSM 103164</strain>
    </source>
</reference>
<dbReference type="PANTHER" id="PTHR10992">
    <property type="entry name" value="METHYLESTERASE FAMILY MEMBER"/>
    <property type="match status" value="1"/>
</dbReference>
<name>A0A7Z0D701_9ACTN</name>
<dbReference type="EMBL" id="JACBZS010000001">
    <property type="protein sequence ID" value="NYI70046.1"/>
    <property type="molecule type" value="Genomic_DNA"/>
</dbReference>
<gene>
    <name evidence="2" type="ORF">GGQ54_000606</name>
</gene>
<comment type="caution">
    <text evidence="2">The sequence shown here is derived from an EMBL/GenBank/DDBJ whole genome shotgun (WGS) entry which is preliminary data.</text>
</comment>